<dbReference type="SUPFAM" id="SSF51905">
    <property type="entry name" value="FAD/NAD(P)-binding domain"/>
    <property type="match status" value="1"/>
</dbReference>
<dbReference type="EMBL" id="AUZX01014663">
    <property type="protein sequence ID" value="EQD31570.1"/>
    <property type="molecule type" value="Genomic_DNA"/>
</dbReference>
<feature type="non-terminal residue" evidence="2">
    <location>
        <position position="154"/>
    </location>
</feature>
<protein>
    <submittedName>
        <fullName evidence="2">Protoporphyrinogen oxidase</fullName>
    </submittedName>
</protein>
<gene>
    <name evidence="2" type="ORF">B1A_19873</name>
</gene>
<accession>T0ZP43</accession>
<feature type="non-terminal residue" evidence="2">
    <location>
        <position position="1"/>
    </location>
</feature>
<evidence type="ECO:0000313" key="2">
    <source>
        <dbReference type="EMBL" id="EQD31570.1"/>
    </source>
</evidence>
<dbReference type="Gene3D" id="3.50.50.60">
    <property type="entry name" value="FAD/NAD(P)-binding domain"/>
    <property type="match status" value="1"/>
</dbReference>
<dbReference type="GO" id="GO:0016491">
    <property type="term" value="F:oxidoreductase activity"/>
    <property type="evidence" value="ECO:0007669"/>
    <property type="project" value="InterPro"/>
</dbReference>
<organism evidence="2">
    <name type="scientific">mine drainage metagenome</name>
    <dbReference type="NCBI Taxonomy" id="410659"/>
    <lineage>
        <taxon>unclassified sequences</taxon>
        <taxon>metagenomes</taxon>
        <taxon>ecological metagenomes</taxon>
    </lineage>
</organism>
<proteinExistence type="predicted"/>
<dbReference type="InterPro" id="IPR036188">
    <property type="entry name" value="FAD/NAD-bd_sf"/>
</dbReference>
<dbReference type="InterPro" id="IPR002937">
    <property type="entry name" value="Amino_oxidase"/>
</dbReference>
<reference evidence="2" key="1">
    <citation type="submission" date="2013-08" db="EMBL/GenBank/DDBJ databases">
        <authorList>
            <person name="Mendez C."/>
            <person name="Richter M."/>
            <person name="Ferrer M."/>
            <person name="Sanchez J."/>
        </authorList>
    </citation>
    <scope>NUCLEOTIDE SEQUENCE</scope>
</reference>
<evidence type="ECO:0000259" key="1">
    <source>
        <dbReference type="Pfam" id="PF01593"/>
    </source>
</evidence>
<name>T0ZP43_9ZZZZ</name>
<dbReference type="AlphaFoldDB" id="T0ZP43"/>
<comment type="caution">
    <text evidence="2">The sequence shown here is derived from an EMBL/GenBank/DDBJ whole genome shotgun (WGS) entry which is preliminary data.</text>
</comment>
<sequence>FLARRPEAIQLIHEVGLADQLEPVAASGASIWLRGELDEIPPGLALGVPTSSTAVRAVRGLSWRARLAARRDEWVPRRLVVGDDASIGAIVRSKLGAEITYRFVEPMVGGIQAGRIDELSARALFPSLLEAARAGGSLMRALAARTPAPASPTL</sequence>
<feature type="domain" description="Amine oxidase" evidence="1">
    <location>
        <begin position="6"/>
        <end position="141"/>
    </location>
</feature>
<dbReference type="Pfam" id="PF01593">
    <property type="entry name" value="Amino_oxidase"/>
    <property type="match status" value="1"/>
</dbReference>
<reference evidence="2" key="2">
    <citation type="journal article" date="2014" name="ISME J.">
        <title>Microbial stratification in low pH oxic and suboxic macroscopic growths along an acid mine drainage.</title>
        <authorList>
            <person name="Mendez-Garcia C."/>
            <person name="Mesa V."/>
            <person name="Sprenger R.R."/>
            <person name="Richter M."/>
            <person name="Diez M.S."/>
            <person name="Solano J."/>
            <person name="Bargiela R."/>
            <person name="Golyshina O.V."/>
            <person name="Manteca A."/>
            <person name="Ramos J.L."/>
            <person name="Gallego J.R."/>
            <person name="Llorente I."/>
            <person name="Martins Dos Santos V.A."/>
            <person name="Jensen O.N."/>
            <person name="Pelaez A.I."/>
            <person name="Sanchez J."/>
            <person name="Ferrer M."/>
        </authorList>
    </citation>
    <scope>NUCLEOTIDE SEQUENCE</scope>
</reference>